<evidence type="ECO:0000259" key="11">
    <source>
        <dbReference type="PROSITE" id="PS51900"/>
    </source>
</evidence>
<dbReference type="GO" id="GO:0015074">
    <property type="term" value="P:DNA integration"/>
    <property type="evidence" value="ECO:0007669"/>
    <property type="project" value="UniProtKB-KW"/>
</dbReference>
<dbReference type="GO" id="GO:0007059">
    <property type="term" value="P:chromosome segregation"/>
    <property type="evidence" value="ECO:0007669"/>
    <property type="project" value="UniProtKB-KW"/>
</dbReference>
<keyword evidence="6 9" id="KW-0238">DNA-binding</keyword>
<feature type="domain" description="Tyr recombinase" evidence="10">
    <location>
        <begin position="116"/>
        <end position="310"/>
    </location>
</feature>
<reference evidence="12 13" key="1">
    <citation type="journal article" date="2016" name="Nat. Commun.">
        <title>Thousands of microbial genomes shed light on interconnected biogeochemical processes in an aquifer system.</title>
        <authorList>
            <person name="Anantharaman K."/>
            <person name="Brown C.T."/>
            <person name="Hug L.A."/>
            <person name="Sharon I."/>
            <person name="Castelle C.J."/>
            <person name="Probst A.J."/>
            <person name="Thomas B.C."/>
            <person name="Singh A."/>
            <person name="Wilkins M.J."/>
            <person name="Karaoz U."/>
            <person name="Brodie E.L."/>
            <person name="Williams K.H."/>
            <person name="Hubbard S.S."/>
            <person name="Banfield J.F."/>
        </authorList>
    </citation>
    <scope>NUCLEOTIDE SEQUENCE [LARGE SCALE GENOMIC DNA]</scope>
</reference>
<dbReference type="InterPro" id="IPR050090">
    <property type="entry name" value="Tyrosine_recombinase_XerCD"/>
</dbReference>
<evidence type="ECO:0000313" key="13">
    <source>
        <dbReference type="Proteomes" id="UP000178089"/>
    </source>
</evidence>
<dbReference type="InterPro" id="IPR002104">
    <property type="entry name" value="Integrase_catalytic"/>
</dbReference>
<dbReference type="InterPro" id="IPR044068">
    <property type="entry name" value="CB"/>
</dbReference>
<dbReference type="GO" id="GO:0003677">
    <property type="term" value="F:DNA binding"/>
    <property type="evidence" value="ECO:0007669"/>
    <property type="project" value="UniProtKB-UniRule"/>
</dbReference>
<dbReference type="PANTHER" id="PTHR30349">
    <property type="entry name" value="PHAGE INTEGRASE-RELATED"/>
    <property type="match status" value="1"/>
</dbReference>
<dbReference type="InterPro" id="IPR010998">
    <property type="entry name" value="Integrase_recombinase_N"/>
</dbReference>
<dbReference type="STRING" id="1802315.A3F51_03450"/>
<dbReference type="GO" id="GO:0051301">
    <property type="term" value="P:cell division"/>
    <property type="evidence" value="ECO:0007669"/>
    <property type="project" value="UniProtKB-KW"/>
</dbReference>
<organism evidence="12 13">
    <name type="scientific">Candidatus Taylorbacteria bacterium RIFCSPHIGHO2_12_FULL_45_16</name>
    <dbReference type="NCBI Taxonomy" id="1802315"/>
    <lineage>
        <taxon>Bacteria</taxon>
        <taxon>Candidatus Tayloriibacteriota</taxon>
    </lineage>
</organism>
<keyword evidence="4" id="KW-0159">Chromosome partition</keyword>
<evidence type="ECO:0000256" key="4">
    <source>
        <dbReference type="ARBA" id="ARBA00022829"/>
    </source>
</evidence>
<dbReference type="EMBL" id="MHRT01000001">
    <property type="protein sequence ID" value="OHA29753.1"/>
    <property type="molecule type" value="Genomic_DNA"/>
</dbReference>
<keyword evidence="2" id="KW-0963">Cytoplasm</keyword>
<gene>
    <name evidence="12" type="ORF">A3F51_03450</name>
</gene>
<dbReference type="Gene3D" id="1.10.150.130">
    <property type="match status" value="1"/>
</dbReference>
<dbReference type="InterPro" id="IPR013762">
    <property type="entry name" value="Integrase-like_cat_sf"/>
</dbReference>
<evidence type="ECO:0000256" key="6">
    <source>
        <dbReference type="ARBA" id="ARBA00023125"/>
    </source>
</evidence>
<dbReference type="PROSITE" id="PS51898">
    <property type="entry name" value="TYR_RECOMBINASE"/>
    <property type="match status" value="1"/>
</dbReference>
<dbReference type="Pfam" id="PF00589">
    <property type="entry name" value="Phage_integrase"/>
    <property type="match status" value="1"/>
</dbReference>
<dbReference type="GO" id="GO:0006310">
    <property type="term" value="P:DNA recombination"/>
    <property type="evidence" value="ECO:0007669"/>
    <property type="project" value="UniProtKB-KW"/>
</dbReference>
<keyword evidence="3" id="KW-0132">Cell division</keyword>
<dbReference type="InterPro" id="IPR004107">
    <property type="entry name" value="Integrase_SAM-like_N"/>
</dbReference>
<evidence type="ECO:0000313" key="12">
    <source>
        <dbReference type="EMBL" id="OHA29753.1"/>
    </source>
</evidence>
<dbReference type="AlphaFoldDB" id="A0A1G2N148"/>
<keyword evidence="8" id="KW-0131">Cell cycle</keyword>
<dbReference type="CDD" id="cd00798">
    <property type="entry name" value="INT_XerDC_C"/>
    <property type="match status" value="1"/>
</dbReference>
<dbReference type="GO" id="GO:0005737">
    <property type="term" value="C:cytoplasm"/>
    <property type="evidence" value="ECO:0007669"/>
    <property type="project" value="UniProtKB-SubCell"/>
</dbReference>
<sequence>MSYNIRDLKQQFLEYIEIERGRSVKTVRNYDFFLSKFLNFSKIKMPEDITTDKVREFRLWLNRQPGFKSPTGIQTLKKNTQNYHLIALRLFLKYLGKRQIKSLPPDMIELAKVGQRQIDVITAEELKRLLNAPDGDDLASLRDRAMLETLFSTGLRVAELCSLSRDIDFNADEFSVRGKGDKVRVVFLSLEAKKALKKYLEKRTDMGEALFVEISERVKKANPKNKKSDLDVGDTPLTTRSVERIVKKYAIKAGISKKVTPHTIRHCYATDLLGSGADIRSVQMLLGHANINTTQIYTHLTDTQLKKVHQQFHGKRR</sequence>
<evidence type="ECO:0000256" key="1">
    <source>
        <dbReference type="ARBA" id="ARBA00004496"/>
    </source>
</evidence>
<comment type="subcellular location">
    <subcellularLocation>
        <location evidence="1">Cytoplasm</location>
    </subcellularLocation>
</comment>
<evidence type="ECO:0000256" key="9">
    <source>
        <dbReference type="PROSITE-ProRule" id="PRU01248"/>
    </source>
</evidence>
<keyword evidence="5" id="KW-0229">DNA integration</keyword>
<feature type="domain" description="Core-binding (CB)" evidence="11">
    <location>
        <begin position="3"/>
        <end position="96"/>
    </location>
</feature>
<evidence type="ECO:0000259" key="10">
    <source>
        <dbReference type="PROSITE" id="PS51898"/>
    </source>
</evidence>
<evidence type="ECO:0000256" key="7">
    <source>
        <dbReference type="ARBA" id="ARBA00023172"/>
    </source>
</evidence>
<accession>A0A1G2N148</accession>
<evidence type="ECO:0000256" key="3">
    <source>
        <dbReference type="ARBA" id="ARBA00022618"/>
    </source>
</evidence>
<dbReference type="NCBIfam" id="NF040815">
    <property type="entry name" value="recomb_XerA_Arch"/>
    <property type="match status" value="1"/>
</dbReference>
<dbReference type="InterPro" id="IPR011010">
    <property type="entry name" value="DNA_brk_join_enz"/>
</dbReference>
<evidence type="ECO:0000256" key="8">
    <source>
        <dbReference type="ARBA" id="ARBA00023306"/>
    </source>
</evidence>
<dbReference type="Pfam" id="PF02899">
    <property type="entry name" value="Phage_int_SAM_1"/>
    <property type="match status" value="1"/>
</dbReference>
<proteinExistence type="predicted"/>
<dbReference type="Proteomes" id="UP000178089">
    <property type="component" value="Unassembled WGS sequence"/>
</dbReference>
<dbReference type="PANTHER" id="PTHR30349:SF77">
    <property type="entry name" value="TYROSINE RECOMBINASE XERC"/>
    <property type="match status" value="1"/>
</dbReference>
<evidence type="ECO:0000256" key="2">
    <source>
        <dbReference type="ARBA" id="ARBA00022490"/>
    </source>
</evidence>
<evidence type="ECO:0000256" key="5">
    <source>
        <dbReference type="ARBA" id="ARBA00022908"/>
    </source>
</evidence>
<comment type="caution">
    <text evidence="12">The sequence shown here is derived from an EMBL/GenBank/DDBJ whole genome shotgun (WGS) entry which is preliminary data.</text>
</comment>
<dbReference type="SUPFAM" id="SSF56349">
    <property type="entry name" value="DNA breaking-rejoining enzymes"/>
    <property type="match status" value="1"/>
</dbReference>
<protein>
    <recommendedName>
        <fullName evidence="14">Tyrosine recombinase XerC</fullName>
    </recommendedName>
</protein>
<keyword evidence="7" id="KW-0233">DNA recombination</keyword>
<evidence type="ECO:0008006" key="14">
    <source>
        <dbReference type="Google" id="ProtNLM"/>
    </source>
</evidence>
<dbReference type="PROSITE" id="PS51900">
    <property type="entry name" value="CB"/>
    <property type="match status" value="1"/>
</dbReference>
<dbReference type="Gene3D" id="1.10.443.10">
    <property type="entry name" value="Intergrase catalytic core"/>
    <property type="match status" value="1"/>
</dbReference>
<name>A0A1G2N148_9BACT</name>